<reference evidence="3 4" key="1">
    <citation type="submission" date="2017-06" db="EMBL/GenBank/DDBJ databases">
        <title>Description of Rhodopirellula bahusiensis sp. nov.</title>
        <authorList>
            <person name="Kizina J."/>
            <person name="Harder J."/>
        </authorList>
    </citation>
    <scope>NUCLEOTIDE SEQUENCE [LARGE SCALE GENOMIC DNA]</scope>
    <source>
        <strain evidence="3 4">SWK21</strain>
    </source>
</reference>
<dbReference type="AlphaFoldDB" id="A0A2G1WBX3"/>
<evidence type="ECO:0000313" key="4">
    <source>
        <dbReference type="Proteomes" id="UP000225740"/>
    </source>
</evidence>
<feature type="transmembrane region" description="Helical" evidence="2">
    <location>
        <begin position="229"/>
        <end position="246"/>
    </location>
</feature>
<keyword evidence="2" id="KW-1133">Transmembrane helix</keyword>
<proteinExistence type="predicted"/>
<dbReference type="EMBL" id="NIZW01000002">
    <property type="protein sequence ID" value="PHQ36511.1"/>
    <property type="molecule type" value="Genomic_DNA"/>
</dbReference>
<keyword evidence="2" id="KW-0472">Membrane</keyword>
<protein>
    <submittedName>
        <fullName evidence="3">Uncharacterized protein</fullName>
    </submittedName>
</protein>
<name>A0A2G1WBX3_9BACT</name>
<sequence>MTPVHPGDRSSAAMLRKQEAIEQSMCFGRSIRWPVLQVVGVEISVAMSLPLGLFAAIAFGVSAHLTDTTASANWQSHAHWMAWLIGFWLMGLLIQTTIAVFHQRSAGVHRGGCIVSIGGVWAAPTQRPHGISVAGVLMIWSLCMLALGLGSLTLIGVSLITIDAPLKGDAIVWLDDPWAAAAWLWCLQGVWNLLPLPQSLGRVGWALVFALFGGGPTHDPRICLRSMRAWIIAMALLTLVGGNLLLSTSGVTSQAGGMAWPAVTGVVGLSLWLFTSAGSPDLTAIYESIVRRAEYTEVGERNVIGRFRGRFGPLATWRRFRARREDAAKHQRLRETMQREHREADDASRVDEILQRLHQDGVASLSRDERELLQRVSEALKNERQDIERDVDSQE</sequence>
<feature type="region of interest" description="Disordered" evidence="1">
    <location>
        <begin position="328"/>
        <end position="348"/>
    </location>
</feature>
<evidence type="ECO:0000313" key="3">
    <source>
        <dbReference type="EMBL" id="PHQ36511.1"/>
    </source>
</evidence>
<keyword evidence="4" id="KW-1185">Reference proteome</keyword>
<feature type="transmembrane region" description="Helical" evidence="2">
    <location>
        <begin position="137"/>
        <end position="162"/>
    </location>
</feature>
<feature type="transmembrane region" description="Helical" evidence="2">
    <location>
        <begin position="258"/>
        <end position="275"/>
    </location>
</feature>
<accession>A0A2G1WBX3</accession>
<dbReference type="Proteomes" id="UP000225740">
    <property type="component" value="Unassembled WGS sequence"/>
</dbReference>
<organism evidence="3 4">
    <name type="scientific">Rhodopirellula bahusiensis</name>
    <dbReference type="NCBI Taxonomy" id="2014065"/>
    <lineage>
        <taxon>Bacteria</taxon>
        <taxon>Pseudomonadati</taxon>
        <taxon>Planctomycetota</taxon>
        <taxon>Planctomycetia</taxon>
        <taxon>Pirellulales</taxon>
        <taxon>Pirellulaceae</taxon>
        <taxon>Rhodopirellula</taxon>
    </lineage>
</organism>
<dbReference type="GeneID" id="90607380"/>
<dbReference type="RefSeq" id="WP_099259410.1">
    <property type="nucleotide sequence ID" value="NZ_NIZW01000002.1"/>
</dbReference>
<evidence type="ECO:0000256" key="2">
    <source>
        <dbReference type="SAM" id="Phobius"/>
    </source>
</evidence>
<keyword evidence="2" id="KW-0812">Transmembrane</keyword>
<comment type="caution">
    <text evidence="3">The sequence shown here is derived from an EMBL/GenBank/DDBJ whole genome shotgun (WGS) entry which is preliminary data.</text>
</comment>
<dbReference type="OrthoDB" id="238446at2"/>
<evidence type="ECO:0000256" key="1">
    <source>
        <dbReference type="SAM" id="MobiDB-lite"/>
    </source>
</evidence>
<gene>
    <name evidence="3" type="ORF">CEE69_03790</name>
</gene>
<feature type="transmembrane region" description="Helical" evidence="2">
    <location>
        <begin position="80"/>
        <end position="101"/>
    </location>
</feature>
<feature type="transmembrane region" description="Helical" evidence="2">
    <location>
        <begin position="35"/>
        <end position="60"/>
    </location>
</feature>